<dbReference type="EMBL" id="JAADJZ010000009">
    <property type="protein sequence ID" value="KAF2872626.1"/>
    <property type="molecule type" value="Genomic_DNA"/>
</dbReference>
<proteinExistence type="predicted"/>
<evidence type="ECO:0000313" key="2">
    <source>
        <dbReference type="EMBL" id="KAF2872626.1"/>
    </source>
</evidence>
<accession>A0A7C8I9G3</accession>
<evidence type="ECO:0000256" key="1">
    <source>
        <dbReference type="SAM" id="MobiDB-lite"/>
    </source>
</evidence>
<feature type="compositionally biased region" description="Polar residues" evidence="1">
    <location>
        <begin position="22"/>
        <end position="46"/>
    </location>
</feature>
<comment type="caution">
    <text evidence="2">The sequence shown here is derived from an EMBL/GenBank/DDBJ whole genome shotgun (WGS) entry which is preliminary data.</text>
</comment>
<protein>
    <submittedName>
        <fullName evidence="2">Uncharacterized protein</fullName>
    </submittedName>
</protein>
<sequence>MTSRREPAEVDPPPPSPRFSASGATGLNSTSGQASKSRGGQMSTWKDLTYPEGKQANRQYLTANFDRMKFVRPGDYDNDPIPEEPPFPKGTPYLKSNLDNIRFVRPDRTTAKEPPIRDLRGLSSSFSRKQVQEFFELDEADSKRLEEFIKQELTRHDLFGKADLGRNGDAEEKQLDDIVYTIKQEFLLKIPGYRLPYDADYLLLCKMKYVNRQKRYMASDQYLHRRYKKAKDAVPKEADAVSIKKTDQIISLEVQRNELTAEFEHNKSRRRHLLEELAAKNSEDREEKWTEVHALIARRAKIEQERHDAGVKRDKLVQELTNEEFEKLRKLRKGLSMPFGT</sequence>
<feature type="region of interest" description="Disordered" evidence="1">
    <location>
        <begin position="1"/>
        <end position="52"/>
    </location>
</feature>
<dbReference type="Proteomes" id="UP000481861">
    <property type="component" value="Unassembled WGS sequence"/>
</dbReference>
<organism evidence="2 3">
    <name type="scientific">Massariosphaeria phaeospora</name>
    <dbReference type="NCBI Taxonomy" id="100035"/>
    <lineage>
        <taxon>Eukaryota</taxon>
        <taxon>Fungi</taxon>
        <taxon>Dikarya</taxon>
        <taxon>Ascomycota</taxon>
        <taxon>Pezizomycotina</taxon>
        <taxon>Dothideomycetes</taxon>
        <taxon>Pleosporomycetidae</taxon>
        <taxon>Pleosporales</taxon>
        <taxon>Pleosporales incertae sedis</taxon>
        <taxon>Massariosphaeria</taxon>
    </lineage>
</organism>
<evidence type="ECO:0000313" key="3">
    <source>
        <dbReference type="Proteomes" id="UP000481861"/>
    </source>
</evidence>
<keyword evidence="3" id="KW-1185">Reference proteome</keyword>
<name>A0A7C8I9G3_9PLEO</name>
<gene>
    <name evidence="2" type="ORF">BDV95DRAFT_391490</name>
</gene>
<dbReference type="AlphaFoldDB" id="A0A7C8I9G3"/>
<reference evidence="2 3" key="1">
    <citation type="submission" date="2020-01" db="EMBL/GenBank/DDBJ databases">
        <authorList>
            <consortium name="DOE Joint Genome Institute"/>
            <person name="Haridas S."/>
            <person name="Albert R."/>
            <person name="Binder M."/>
            <person name="Bloem J."/>
            <person name="Labutti K."/>
            <person name="Salamov A."/>
            <person name="Andreopoulos B."/>
            <person name="Baker S.E."/>
            <person name="Barry K."/>
            <person name="Bills G."/>
            <person name="Bluhm B.H."/>
            <person name="Cannon C."/>
            <person name="Castanera R."/>
            <person name="Culley D.E."/>
            <person name="Daum C."/>
            <person name="Ezra D."/>
            <person name="Gonzalez J.B."/>
            <person name="Henrissat B."/>
            <person name="Kuo A."/>
            <person name="Liang C."/>
            <person name="Lipzen A."/>
            <person name="Lutzoni F."/>
            <person name="Magnuson J."/>
            <person name="Mondo S."/>
            <person name="Nolan M."/>
            <person name="Ohm R."/>
            <person name="Pangilinan J."/>
            <person name="Park H.-J.H."/>
            <person name="Ramirez L."/>
            <person name="Alfaro M."/>
            <person name="Sun H."/>
            <person name="Tritt A."/>
            <person name="Yoshinaga Y."/>
            <person name="Zwiers L.-H.L."/>
            <person name="Turgeon B.G."/>
            <person name="Goodwin S.B."/>
            <person name="Spatafora J.W."/>
            <person name="Crous P.W."/>
            <person name="Grigoriev I.V."/>
        </authorList>
    </citation>
    <scope>NUCLEOTIDE SEQUENCE [LARGE SCALE GENOMIC DNA]</scope>
    <source>
        <strain evidence="2 3">CBS 611.86</strain>
    </source>
</reference>